<dbReference type="KEGG" id="pfd:PFDG_00460"/>
<reference evidence="2" key="1">
    <citation type="submission" date="2006-09" db="EMBL/GenBank/DDBJ databases">
        <title>Annotation of Plasmodium falciparum Dd2.</title>
        <authorList>
            <consortium name="The Broad Institute Genome Sequencing Platform"/>
            <person name="Volkman S.K."/>
            <person name="Neafsey D.E."/>
            <person name="Dash A.P."/>
            <person name="Chitnis C.E."/>
            <person name="Hartl D.L."/>
            <person name="Young S.K."/>
            <person name="Zeng Q."/>
            <person name="Koehrsen M."/>
            <person name="Alvarado L."/>
            <person name="Berlin A."/>
            <person name="Borenstein D."/>
            <person name="Chapman S.B."/>
            <person name="Chen Z."/>
            <person name="Engels R."/>
            <person name="Freedman E."/>
            <person name="Gellesch M."/>
            <person name="Goldberg J."/>
            <person name="Griggs A."/>
            <person name="Gujja S."/>
            <person name="Heilman E.R."/>
            <person name="Heiman D.I."/>
            <person name="Howarth C."/>
            <person name="Jen D."/>
            <person name="Larson L."/>
            <person name="Mehta T."/>
            <person name="Neiman D."/>
            <person name="Park D."/>
            <person name="Pearson M."/>
            <person name="Roberts A."/>
            <person name="Saif S."/>
            <person name="Shea T."/>
            <person name="Shenoy N."/>
            <person name="Sisk P."/>
            <person name="Stolte C."/>
            <person name="Sykes S."/>
            <person name="Walk T."/>
            <person name="White J."/>
            <person name="Yandava C."/>
            <person name="Haas B."/>
            <person name="Henn M.R."/>
            <person name="Nusbaum C."/>
            <person name="Birren B."/>
        </authorList>
    </citation>
    <scope>NUCLEOTIDE SEQUENCE [LARGE SCALE GENOMIC DNA]</scope>
</reference>
<dbReference type="Proteomes" id="UP000054282">
    <property type="component" value="Unassembled WGS sequence"/>
</dbReference>
<dbReference type="EMBL" id="DS016090">
    <property type="protein sequence ID" value="KOB85071.1"/>
    <property type="molecule type" value="Genomic_DNA"/>
</dbReference>
<feature type="non-terminal residue" evidence="1">
    <location>
        <position position="191"/>
    </location>
</feature>
<evidence type="ECO:0000313" key="2">
    <source>
        <dbReference type="Proteomes" id="UP000054282"/>
    </source>
</evidence>
<feature type="non-terminal residue" evidence="1">
    <location>
        <position position="1"/>
    </location>
</feature>
<sequence>GCLMCGCGLGSVAGSIGLFGGVAINIWKPVALKAAIAKAITEGTADIAAAGVKAGEVTGKEAVIEGLKKMGISTLDGKDLGNYFATTPYEKVASIAQAVYEQNIKTCTFGSLKEGFIPVGDGSRDSLFCQSVWQQTSVVSKTGQYISPKEVIEKTLQNIVTQAEEPANVAAEIARESATNAIKARETGLIN</sequence>
<gene>
    <name evidence="1" type="ORF">PFDG_00460</name>
</gene>
<dbReference type="OMA" id="HYISPKD"/>
<name>A0A0L7LWL3_PLAF4</name>
<evidence type="ECO:0000313" key="1">
    <source>
        <dbReference type="EMBL" id="KOB85071.1"/>
    </source>
</evidence>
<evidence type="ECO:0008006" key="3">
    <source>
        <dbReference type="Google" id="ProtNLM"/>
    </source>
</evidence>
<dbReference type="InterPro" id="IPR006373">
    <property type="entry name" value="VSA_Rifin"/>
</dbReference>
<reference evidence="2" key="2">
    <citation type="submission" date="2006-09" db="EMBL/GenBank/DDBJ databases">
        <title>The genome sequence of Plasmodium falciparum Dd2.</title>
        <authorList>
            <consortium name="The Broad Institute Genome Sequencing Platform"/>
            <person name="Birren B."/>
            <person name="Lander E."/>
            <person name="Galagan J."/>
            <person name="Nusbaum C."/>
            <person name="Devon K."/>
            <person name="Henn M."/>
            <person name="Jaffe D."/>
            <person name="Butler J."/>
            <person name="Alvarez P."/>
            <person name="Gnerre S."/>
            <person name="Grabherr M."/>
            <person name="Kleber M."/>
            <person name="Mauceli E."/>
            <person name="Brockman W."/>
            <person name="MacCallum I.A."/>
            <person name="Rounsley S."/>
            <person name="Young S."/>
            <person name="LaButti K."/>
            <person name="Pushparaj V."/>
            <person name="DeCaprio D."/>
            <person name="Crawford M."/>
            <person name="Koehrsen M."/>
            <person name="Engels R."/>
            <person name="Montgomery P."/>
            <person name="Pearson M."/>
            <person name="Howarth C."/>
            <person name="Larson L."/>
            <person name="Luoma S."/>
            <person name="White J."/>
            <person name="Kodira C."/>
            <person name="Zeng Q."/>
            <person name="O'Leary S."/>
            <person name="Yandava C."/>
            <person name="Alvarado L."/>
            <person name="Wirth D."/>
            <person name="Volkman S."/>
            <person name="Hartl D."/>
        </authorList>
    </citation>
    <scope>NUCLEOTIDE SEQUENCE [LARGE SCALE GENOMIC DNA]</scope>
</reference>
<dbReference type="AlphaFoldDB" id="A0A0L7LWL3"/>
<protein>
    <recommendedName>
        <fullName evidence="3">RIFIN</fullName>
    </recommendedName>
</protein>
<proteinExistence type="predicted"/>
<organism evidence="1 2">
    <name type="scientific">Plasmodium falciparum (isolate Dd2)</name>
    <dbReference type="NCBI Taxonomy" id="57267"/>
    <lineage>
        <taxon>Eukaryota</taxon>
        <taxon>Sar</taxon>
        <taxon>Alveolata</taxon>
        <taxon>Apicomplexa</taxon>
        <taxon>Aconoidasida</taxon>
        <taxon>Haemosporida</taxon>
        <taxon>Plasmodiidae</taxon>
        <taxon>Plasmodium</taxon>
        <taxon>Plasmodium (Laverania)</taxon>
    </lineage>
</organism>
<dbReference type="Pfam" id="PF02009">
    <property type="entry name" value="RIFIN"/>
    <property type="match status" value="1"/>
</dbReference>
<accession>A0A0L7LWL3</accession>